<proteinExistence type="inferred from homology"/>
<dbReference type="Pfam" id="PF05949">
    <property type="entry name" value="DUF881"/>
    <property type="match status" value="1"/>
</dbReference>
<feature type="compositionally biased region" description="Low complexity" evidence="2">
    <location>
        <begin position="31"/>
        <end position="41"/>
    </location>
</feature>
<dbReference type="EMBL" id="CP049865">
    <property type="protein sequence ID" value="QIK73446.1"/>
    <property type="molecule type" value="Genomic_DNA"/>
</dbReference>
<keyword evidence="5" id="KW-1185">Reference proteome</keyword>
<dbReference type="InterPro" id="IPR010273">
    <property type="entry name" value="DUF881"/>
</dbReference>
<dbReference type="GO" id="GO:0005886">
    <property type="term" value="C:plasma membrane"/>
    <property type="evidence" value="ECO:0007669"/>
    <property type="project" value="TreeGrafter"/>
</dbReference>
<dbReference type="Gene3D" id="3.30.70.1880">
    <property type="entry name" value="Protein of unknown function DUF881"/>
    <property type="match status" value="1"/>
</dbReference>
<keyword evidence="3" id="KW-0812">Transmembrane</keyword>
<dbReference type="KEGG" id="prv:G7070_15745"/>
<evidence type="ECO:0000313" key="5">
    <source>
        <dbReference type="Proteomes" id="UP000501058"/>
    </source>
</evidence>
<dbReference type="RefSeq" id="WP_166234515.1">
    <property type="nucleotide sequence ID" value="NZ_CP049865.1"/>
</dbReference>
<dbReference type="PANTHER" id="PTHR37313">
    <property type="entry name" value="UPF0749 PROTEIN RV1825"/>
    <property type="match status" value="1"/>
</dbReference>
<feature type="transmembrane region" description="Helical" evidence="3">
    <location>
        <begin position="88"/>
        <end position="107"/>
    </location>
</feature>
<sequence>MPEPRDPDATTAPDARPEPAPDATPAPESEPAPEATPGAAAPDDRARGEDFGGAPVDDRTAQTPTGPMPPRTWREIGRDIVRPGRSQLIFALILLLCGLAVTMQLTAQRDQRYTNLRQDELVAMLDDVSAETRRLESEVGQLERTRDRLASGADADQVAREEAHERLDALELLAGTVPARGPGVEITIDDRFGKVTPEVLLNVIEELRDAGAEVLAVDDVRLVASSAVIVSSGGALQIDGVTLRRPMTILAIGDGPTLAEATRFRGGLVSTIEGDRIKGHVTVKERDVIDITATATPRPLRYGRPG</sequence>
<reference evidence="4 5" key="1">
    <citation type="submission" date="2020-03" db="EMBL/GenBank/DDBJ databases">
        <title>Propioniciclava sp. nov., isolated from Hydrophilus acuminatus.</title>
        <authorList>
            <person name="Hyun D.-W."/>
            <person name="Bae J.-W."/>
        </authorList>
    </citation>
    <scope>NUCLEOTIDE SEQUENCE [LARGE SCALE GENOMIC DNA]</scope>
    <source>
        <strain evidence="4 5">HDW11</strain>
    </source>
</reference>
<feature type="compositionally biased region" description="Basic and acidic residues" evidence="2">
    <location>
        <begin position="42"/>
        <end position="60"/>
    </location>
</feature>
<dbReference type="Proteomes" id="UP000501058">
    <property type="component" value="Chromosome"/>
</dbReference>
<organism evidence="4 5">
    <name type="scientific">Propioniciclava coleopterorum</name>
    <dbReference type="NCBI Taxonomy" id="2714937"/>
    <lineage>
        <taxon>Bacteria</taxon>
        <taxon>Bacillati</taxon>
        <taxon>Actinomycetota</taxon>
        <taxon>Actinomycetes</taxon>
        <taxon>Propionibacteriales</taxon>
        <taxon>Propionibacteriaceae</taxon>
        <taxon>Propioniciclava</taxon>
    </lineage>
</organism>
<evidence type="ECO:0000313" key="4">
    <source>
        <dbReference type="EMBL" id="QIK73446.1"/>
    </source>
</evidence>
<comment type="similarity">
    <text evidence="1">Belongs to the UPF0749 family.</text>
</comment>
<evidence type="ECO:0000256" key="3">
    <source>
        <dbReference type="SAM" id="Phobius"/>
    </source>
</evidence>
<name>A0A6G7Y9T8_9ACTN</name>
<evidence type="ECO:0000256" key="1">
    <source>
        <dbReference type="ARBA" id="ARBA00009108"/>
    </source>
</evidence>
<dbReference type="PANTHER" id="PTHR37313:SF2">
    <property type="entry name" value="UPF0749 PROTEIN YLXX"/>
    <property type="match status" value="1"/>
</dbReference>
<keyword evidence="3" id="KW-1133">Transmembrane helix</keyword>
<keyword evidence="3" id="KW-0472">Membrane</keyword>
<feature type="compositionally biased region" description="Pro residues" evidence="2">
    <location>
        <begin position="18"/>
        <end position="30"/>
    </location>
</feature>
<feature type="region of interest" description="Disordered" evidence="2">
    <location>
        <begin position="1"/>
        <end position="74"/>
    </location>
</feature>
<protein>
    <submittedName>
        <fullName evidence="4">DUF881 domain-containing protein</fullName>
    </submittedName>
</protein>
<gene>
    <name evidence="4" type="ORF">G7070_15745</name>
</gene>
<dbReference type="AlphaFoldDB" id="A0A6G7Y9T8"/>
<accession>A0A6G7Y9T8</accession>
<evidence type="ECO:0000256" key="2">
    <source>
        <dbReference type="SAM" id="MobiDB-lite"/>
    </source>
</evidence>